<dbReference type="InterPro" id="IPR013216">
    <property type="entry name" value="Methyltransf_11"/>
</dbReference>
<dbReference type="EMBL" id="BART01035934">
    <property type="protein sequence ID" value="GAH06315.1"/>
    <property type="molecule type" value="Genomic_DNA"/>
</dbReference>
<dbReference type="InterPro" id="IPR029063">
    <property type="entry name" value="SAM-dependent_MTases_sf"/>
</dbReference>
<accession>X1DDC0</accession>
<dbReference type="AlphaFoldDB" id="X1DDC0"/>
<dbReference type="SUPFAM" id="SSF53335">
    <property type="entry name" value="S-adenosyl-L-methionine-dependent methyltransferases"/>
    <property type="match status" value="1"/>
</dbReference>
<dbReference type="GO" id="GO:0008757">
    <property type="term" value="F:S-adenosylmethionine-dependent methyltransferase activity"/>
    <property type="evidence" value="ECO:0007669"/>
    <property type="project" value="InterPro"/>
</dbReference>
<proteinExistence type="predicted"/>
<feature type="domain" description="Methyltransferase type 11" evidence="1">
    <location>
        <begin position="2"/>
        <end position="28"/>
    </location>
</feature>
<organism evidence="2">
    <name type="scientific">marine sediment metagenome</name>
    <dbReference type="NCBI Taxonomy" id="412755"/>
    <lineage>
        <taxon>unclassified sequences</taxon>
        <taxon>metagenomes</taxon>
        <taxon>ecological metagenomes</taxon>
    </lineage>
</organism>
<gene>
    <name evidence="2" type="ORF">S01H4_60810</name>
</gene>
<evidence type="ECO:0000259" key="1">
    <source>
        <dbReference type="Pfam" id="PF08241"/>
    </source>
</evidence>
<protein>
    <recommendedName>
        <fullName evidence="1">Methyltransferase type 11 domain-containing protein</fullName>
    </recommendedName>
</protein>
<feature type="non-terminal residue" evidence="2">
    <location>
        <position position="1"/>
    </location>
</feature>
<evidence type="ECO:0000313" key="2">
    <source>
        <dbReference type="EMBL" id="GAH06315.1"/>
    </source>
</evidence>
<dbReference type="Gene3D" id="3.40.50.150">
    <property type="entry name" value="Vaccinia Virus protein VP39"/>
    <property type="match status" value="1"/>
</dbReference>
<reference evidence="2" key="1">
    <citation type="journal article" date="2014" name="Front. Microbiol.">
        <title>High frequency of phylogenetically diverse reductive dehalogenase-homologous genes in deep subseafloor sedimentary metagenomes.</title>
        <authorList>
            <person name="Kawai M."/>
            <person name="Futagami T."/>
            <person name="Toyoda A."/>
            <person name="Takaki Y."/>
            <person name="Nishi S."/>
            <person name="Hori S."/>
            <person name="Arai W."/>
            <person name="Tsubouchi T."/>
            <person name="Morono Y."/>
            <person name="Uchiyama I."/>
            <person name="Ito T."/>
            <person name="Fujiyama A."/>
            <person name="Inagaki F."/>
            <person name="Takami H."/>
        </authorList>
    </citation>
    <scope>NUCLEOTIDE SEQUENCE</scope>
    <source>
        <strain evidence="2">Expedition CK06-06</strain>
    </source>
</reference>
<comment type="caution">
    <text evidence="2">The sequence shown here is derived from an EMBL/GenBank/DDBJ whole genome shotgun (WGS) entry which is preliminary data.</text>
</comment>
<name>X1DDC0_9ZZZZ</name>
<dbReference type="Pfam" id="PF08241">
    <property type="entry name" value="Methyltransf_11"/>
    <property type="match status" value="1"/>
</dbReference>
<sequence length="165" mass="19486">YSMHHIQNLTKALNEMRRVLKKGGYFLIKEMFSDGNQTNAQECDTAVHEFGAEIDRLLGIYHREEFTRDEILKILPKRDMKDWEILESSRDFRCLKCEENLDCEDPKNSGEINFTLDEIEKSLERIKEHKEYPKFKERAEPLKQSIKNHGVSSTSILFFIGKKED</sequence>